<dbReference type="GO" id="GO:0000981">
    <property type="term" value="F:DNA-binding transcription factor activity, RNA polymerase II-specific"/>
    <property type="evidence" value="ECO:0007669"/>
    <property type="project" value="TreeGrafter"/>
</dbReference>
<evidence type="ECO:0000256" key="1">
    <source>
        <dbReference type="ARBA" id="ARBA00009513"/>
    </source>
</evidence>
<evidence type="ECO:0000313" key="5">
    <source>
        <dbReference type="Proteomes" id="UP000002358"/>
    </source>
</evidence>
<dbReference type="GO" id="GO:0046332">
    <property type="term" value="F:SMAD binding"/>
    <property type="evidence" value="ECO:0007669"/>
    <property type="project" value="InterPro"/>
</dbReference>
<protein>
    <recommendedName>
        <fullName evidence="3">c-SKI SMAD4-binding domain-containing protein</fullName>
    </recommendedName>
</protein>
<dbReference type="GO" id="GO:0005634">
    <property type="term" value="C:nucleus"/>
    <property type="evidence" value="ECO:0007669"/>
    <property type="project" value="TreeGrafter"/>
</dbReference>
<dbReference type="SUPFAM" id="SSF46955">
    <property type="entry name" value="Putative DNA-binding domain"/>
    <property type="match status" value="1"/>
</dbReference>
<dbReference type="Proteomes" id="UP000002358">
    <property type="component" value="Chromosome 3"/>
</dbReference>
<feature type="domain" description="c-SKI SMAD4-binding" evidence="3">
    <location>
        <begin position="265"/>
        <end position="361"/>
    </location>
</feature>
<accession>A0A7M7H3L7</accession>
<dbReference type="SUPFAM" id="SSF63763">
    <property type="entry name" value="SAND domain-like"/>
    <property type="match status" value="1"/>
</dbReference>
<dbReference type="PANTHER" id="PTHR10005:SF25">
    <property type="entry name" value="SNO ONCOGENE, ISOFORM B"/>
    <property type="match status" value="1"/>
</dbReference>
<dbReference type="Pfam" id="PF02437">
    <property type="entry name" value="Ski_Sno_DHD"/>
    <property type="match status" value="1"/>
</dbReference>
<dbReference type="InterPro" id="IPR023216">
    <property type="entry name" value="Tscrpt_reg_SKI_SnoN"/>
</dbReference>
<dbReference type="SMART" id="SM01046">
    <property type="entry name" value="c-SKI_SMAD_bind"/>
    <property type="match status" value="1"/>
</dbReference>
<dbReference type="OrthoDB" id="3938623at2759"/>
<dbReference type="InterPro" id="IPR037000">
    <property type="entry name" value="Ski_DNA-bd_sf"/>
</dbReference>
<dbReference type="GO" id="GO:0005667">
    <property type="term" value="C:transcription regulator complex"/>
    <property type="evidence" value="ECO:0007669"/>
    <property type="project" value="TreeGrafter"/>
</dbReference>
<dbReference type="GO" id="GO:0005737">
    <property type="term" value="C:cytoplasm"/>
    <property type="evidence" value="ECO:0007669"/>
    <property type="project" value="TreeGrafter"/>
</dbReference>
<dbReference type="InterPro" id="IPR010919">
    <property type="entry name" value="SAND-like_dom_sf"/>
</dbReference>
<dbReference type="Gene3D" id="3.10.390.10">
    <property type="entry name" value="SAND domain-like"/>
    <property type="match status" value="1"/>
</dbReference>
<dbReference type="OMA" id="RFEPHFQ"/>
<feature type="region of interest" description="Disordered" evidence="2">
    <location>
        <begin position="573"/>
        <end position="602"/>
    </location>
</feature>
<dbReference type="KEGG" id="nvi:100117832"/>
<dbReference type="FunFam" id="3.10.260.20:FF:000002">
    <property type="entry name" value="SKI-like oncogene a"/>
    <property type="match status" value="1"/>
</dbReference>
<proteinExistence type="inferred from homology"/>
<feature type="compositionally biased region" description="Basic and acidic residues" evidence="2">
    <location>
        <begin position="697"/>
        <end position="706"/>
    </location>
</feature>
<reference evidence="4" key="1">
    <citation type="submission" date="2021-01" db="UniProtKB">
        <authorList>
            <consortium name="EnsemblMetazoa"/>
        </authorList>
    </citation>
    <scope>IDENTIFICATION</scope>
</reference>
<dbReference type="GO" id="GO:0030514">
    <property type="term" value="P:negative regulation of BMP signaling pathway"/>
    <property type="evidence" value="ECO:0007669"/>
    <property type="project" value="TreeGrafter"/>
</dbReference>
<dbReference type="InParanoid" id="A0A7M7H3L7"/>
<dbReference type="InterPro" id="IPR009061">
    <property type="entry name" value="DNA-bd_dom_put_sf"/>
</dbReference>
<dbReference type="CDD" id="cd21079">
    <property type="entry name" value="DHD_Ski_Sno"/>
    <property type="match status" value="1"/>
</dbReference>
<feature type="compositionally biased region" description="Basic and acidic residues" evidence="2">
    <location>
        <begin position="673"/>
        <end position="687"/>
    </location>
</feature>
<evidence type="ECO:0000259" key="3">
    <source>
        <dbReference type="SMART" id="SM01046"/>
    </source>
</evidence>
<dbReference type="InterPro" id="IPR014890">
    <property type="entry name" value="c-SKI_SMAD4-bd_dom"/>
</dbReference>
<dbReference type="Pfam" id="PF08782">
    <property type="entry name" value="c-SKI_SMAD_bind"/>
    <property type="match status" value="1"/>
</dbReference>
<dbReference type="EnsemblMetazoa" id="XM_008206346">
    <property type="protein sequence ID" value="XP_008204568"/>
    <property type="gene ID" value="LOC100117832"/>
</dbReference>
<dbReference type="InterPro" id="IPR003380">
    <property type="entry name" value="SKI/SNO/DAC"/>
</dbReference>
<feature type="region of interest" description="Disordered" evidence="2">
    <location>
        <begin position="668"/>
        <end position="733"/>
    </location>
</feature>
<dbReference type="AlphaFoldDB" id="A0A7M7H3L7"/>
<dbReference type="GO" id="GO:0000978">
    <property type="term" value="F:RNA polymerase II cis-regulatory region sequence-specific DNA binding"/>
    <property type="evidence" value="ECO:0007669"/>
    <property type="project" value="TreeGrafter"/>
</dbReference>
<comment type="similarity">
    <text evidence="1">Belongs to the SKI family.</text>
</comment>
<name>A0A7M7H3L7_NASVI</name>
<organism evidence="4 5">
    <name type="scientific">Nasonia vitripennis</name>
    <name type="common">Parasitic wasp</name>
    <dbReference type="NCBI Taxonomy" id="7425"/>
    <lineage>
        <taxon>Eukaryota</taxon>
        <taxon>Metazoa</taxon>
        <taxon>Ecdysozoa</taxon>
        <taxon>Arthropoda</taxon>
        <taxon>Hexapoda</taxon>
        <taxon>Insecta</taxon>
        <taxon>Pterygota</taxon>
        <taxon>Neoptera</taxon>
        <taxon>Endopterygota</taxon>
        <taxon>Hymenoptera</taxon>
        <taxon>Apocrita</taxon>
        <taxon>Proctotrupomorpha</taxon>
        <taxon>Chalcidoidea</taxon>
        <taxon>Pteromalidae</taxon>
        <taxon>Pteromalinae</taxon>
        <taxon>Nasonia</taxon>
    </lineage>
</organism>
<dbReference type="PANTHER" id="PTHR10005">
    <property type="entry name" value="SKI ONCOGENE-RELATED"/>
    <property type="match status" value="1"/>
</dbReference>
<evidence type="ECO:0000313" key="4">
    <source>
        <dbReference type="EnsemblMetazoa" id="XP_008204568"/>
    </source>
</evidence>
<evidence type="ECO:0000256" key="2">
    <source>
        <dbReference type="SAM" id="MobiDB-lite"/>
    </source>
</evidence>
<gene>
    <name evidence="4" type="primary">100117832</name>
</gene>
<keyword evidence="5" id="KW-1185">Reference proteome</keyword>
<dbReference type="SMR" id="A0A7M7H3L7"/>
<sequence>MESLLPNDTNAQSYTPQLKSVLKTYQLSATKSLQGPSSALLGMDCKGLLQEQANFHRFSPPGCGVACNLEPVSEKTTKGMIKRDDSPLPIAASCKELRAEPVDSDDDPPWRPRVLEKRELEFPIPILTAPDQSCSERCETVLEGERIACFVVGGEPRLCLPQILNSVLRNFMLSQINAVVEELQIYCSHCTSEQLEELKRSGILPRTAPSCGLITQTDAERLVSALLQRTEEPYLASSDKQRLLASEKKMANGGVDHEKSLFSRFEVYHECFGKCKGIFDADAFVSEDSACVECLECGWKLSPKRFVRHVHSSLENSTCHWGFDSTNWRYYLLLSMKKEKHTQQTYSKLDNFYSDLKKRHLLPNSKRKYEMQQESEKPTKHFKKDFGREDFISSGLYNGNGLGVFHPAWAAAAVNDPYLRTQWAVYEFAAREASAFRPWNPAGSCKHREGQPLVPTYLRRGPPVLQHPERVVPMSECERFEPHFQPNVALAPLTTAAASTLPPVPQTPPNGSSIISNSLHPHRPHHRRHPATTYGPVSMVSELLSTAAQLPEQNEKSRMKAADQSFDPTVSVKIEKPSSPCPETHSEEESNADVTSSTLTPGEHCRIENGDCSSPERCEHANATRQLCRDLEQRLIEINAPQDTLDITRRLADEVAAITSKLAKIQSQLRQLRRSEEERAETAESGERGLATAATSEKAESPKNNEEASTEDSGSAAASPKMQAGETEDAADD</sequence>
<dbReference type="Gene3D" id="3.10.260.20">
    <property type="entry name" value="Ski"/>
    <property type="match status" value="1"/>
</dbReference>